<dbReference type="EMBL" id="CAEZVV010000211">
    <property type="protein sequence ID" value="CAB4661278.1"/>
    <property type="molecule type" value="Genomic_DNA"/>
</dbReference>
<protein>
    <submittedName>
        <fullName evidence="8">Unannotated protein</fullName>
    </submittedName>
</protein>
<keyword evidence="4 7" id="KW-0812">Transmembrane</keyword>
<evidence type="ECO:0000256" key="3">
    <source>
        <dbReference type="ARBA" id="ARBA00022448"/>
    </source>
</evidence>
<sequence length="50" mass="5897">MFDVEAVFMFPWATRLETYGVFGLIEMLIFVVILALGLLYAWRKKVLQWA</sequence>
<dbReference type="PANTHER" id="PTHR11058:SF9">
    <property type="entry name" value="NADH-UBIQUINONE OXIDOREDUCTASE CHAIN 3"/>
    <property type="match status" value="1"/>
</dbReference>
<name>A0A6J6LJG0_9ZZZZ</name>
<accession>A0A6J6LJG0</accession>
<evidence type="ECO:0000256" key="4">
    <source>
        <dbReference type="ARBA" id="ARBA00022692"/>
    </source>
</evidence>
<evidence type="ECO:0000256" key="2">
    <source>
        <dbReference type="ARBA" id="ARBA00008472"/>
    </source>
</evidence>
<dbReference type="GO" id="GO:0030964">
    <property type="term" value="C:NADH dehydrogenase complex"/>
    <property type="evidence" value="ECO:0007669"/>
    <property type="project" value="TreeGrafter"/>
</dbReference>
<evidence type="ECO:0000313" key="8">
    <source>
        <dbReference type="EMBL" id="CAB4661278.1"/>
    </source>
</evidence>
<organism evidence="8">
    <name type="scientific">freshwater metagenome</name>
    <dbReference type="NCBI Taxonomy" id="449393"/>
    <lineage>
        <taxon>unclassified sequences</taxon>
        <taxon>metagenomes</taxon>
        <taxon>ecological metagenomes</taxon>
    </lineage>
</organism>
<dbReference type="InterPro" id="IPR000440">
    <property type="entry name" value="NADH_UbQ/plastoQ_OxRdtase_su3"/>
</dbReference>
<keyword evidence="6 7" id="KW-0472">Membrane</keyword>
<proteinExistence type="inferred from homology"/>
<evidence type="ECO:0000256" key="5">
    <source>
        <dbReference type="ARBA" id="ARBA00022989"/>
    </source>
</evidence>
<dbReference type="PANTHER" id="PTHR11058">
    <property type="entry name" value="NADH-UBIQUINONE OXIDOREDUCTASE CHAIN 3"/>
    <property type="match status" value="1"/>
</dbReference>
<comment type="subcellular location">
    <subcellularLocation>
        <location evidence="1">Membrane</location>
    </subcellularLocation>
</comment>
<dbReference type="GO" id="GO:0008137">
    <property type="term" value="F:NADH dehydrogenase (ubiquinone) activity"/>
    <property type="evidence" value="ECO:0007669"/>
    <property type="project" value="InterPro"/>
</dbReference>
<evidence type="ECO:0000256" key="1">
    <source>
        <dbReference type="ARBA" id="ARBA00004370"/>
    </source>
</evidence>
<dbReference type="Pfam" id="PF00507">
    <property type="entry name" value="Oxidored_q4"/>
    <property type="match status" value="1"/>
</dbReference>
<comment type="similarity">
    <text evidence="2">Belongs to the complex I subunit 3 family.</text>
</comment>
<reference evidence="8" key="1">
    <citation type="submission" date="2020-05" db="EMBL/GenBank/DDBJ databases">
        <authorList>
            <person name="Chiriac C."/>
            <person name="Salcher M."/>
            <person name="Ghai R."/>
            <person name="Kavagutti S V."/>
        </authorList>
    </citation>
    <scope>NUCLEOTIDE SEQUENCE</scope>
</reference>
<keyword evidence="3" id="KW-0813">Transport</keyword>
<keyword evidence="5 7" id="KW-1133">Transmembrane helix</keyword>
<dbReference type="Gene3D" id="1.20.58.1610">
    <property type="entry name" value="NADH:ubiquinone/plastoquinone oxidoreductase, chain 3"/>
    <property type="match status" value="1"/>
</dbReference>
<evidence type="ECO:0000256" key="7">
    <source>
        <dbReference type="SAM" id="Phobius"/>
    </source>
</evidence>
<feature type="transmembrane region" description="Helical" evidence="7">
    <location>
        <begin position="20"/>
        <end position="42"/>
    </location>
</feature>
<dbReference type="InterPro" id="IPR038430">
    <property type="entry name" value="NDAH_ubi_oxred_su3_sf"/>
</dbReference>
<dbReference type="AlphaFoldDB" id="A0A6J6LJG0"/>
<evidence type="ECO:0000256" key="6">
    <source>
        <dbReference type="ARBA" id="ARBA00023136"/>
    </source>
</evidence>
<gene>
    <name evidence="8" type="ORF">UFOPK2143_01864</name>
</gene>